<accession>A0A376AE90</accession>
<dbReference type="SUPFAM" id="SSF51206">
    <property type="entry name" value="cAMP-binding domain-like"/>
    <property type="match status" value="1"/>
</dbReference>
<evidence type="ECO:0000313" key="7">
    <source>
        <dbReference type="Proteomes" id="UP000254764"/>
    </source>
</evidence>
<keyword evidence="2" id="KW-0238">DNA-binding</keyword>
<evidence type="ECO:0000256" key="1">
    <source>
        <dbReference type="ARBA" id="ARBA00023015"/>
    </source>
</evidence>
<keyword evidence="3" id="KW-0804">Transcription</keyword>
<organism evidence="6 7">
    <name type="scientific">Ciceribacter selenitireducens ATCC BAA-1503</name>
    <dbReference type="NCBI Taxonomy" id="1336235"/>
    <lineage>
        <taxon>Bacteria</taxon>
        <taxon>Pseudomonadati</taxon>
        <taxon>Pseudomonadota</taxon>
        <taxon>Alphaproteobacteria</taxon>
        <taxon>Hyphomicrobiales</taxon>
        <taxon>Rhizobiaceae</taxon>
        <taxon>Ciceribacter</taxon>
    </lineage>
</organism>
<protein>
    <recommendedName>
        <fullName evidence="8">HTH crp-type domain-containing protein</fullName>
    </recommendedName>
</protein>
<evidence type="ECO:0000256" key="2">
    <source>
        <dbReference type="ARBA" id="ARBA00023125"/>
    </source>
</evidence>
<dbReference type="CDD" id="cd00038">
    <property type="entry name" value="CAP_ED"/>
    <property type="match status" value="1"/>
</dbReference>
<dbReference type="PROSITE" id="PS00042">
    <property type="entry name" value="HTH_CRP_1"/>
    <property type="match status" value="1"/>
</dbReference>
<evidence type="ECO:0008006" key="8">
    <source>
        <dbReference type="Google" id="ProtNLM"/>
    </source>
</evidence>
<dbReference type="GO" id="GO:0003677">
    <property type="term" value="F:DNA binding"/>
    <property type="evidence" value="ECO:0007669"/>
    <property type="project" value="UniProtKB-KW"/>
</dbReference>
<dbReference type="Pfam" id="PF00027">
    <property type="entry name" value="cNMP_binding"/>
    <property type="match status" value="1"/>
</dbReference>
<dbReference type="InterPro" id="IPR018335">
    <property type="entry name" value="Tscrpt_reg_HTH_Crp-type_CS"/>
</dbReference>
<dbReference type="Pfam" id="PF13545">
    <property type="entry name" value="HTH_Crp_2"/>
    <property type="match status" value="1"/>
</dbReference>
<dbReference type="PROSITE" id="PS51063">
    <property type="entry name" value="HTH_CRP_2"/>
    <property type="match status" value="1"/>
</dbReference>
<dbReference type="EMBL" id="UEYP01000001">
    <property type="protein sequence ID" value="SSC65990.1"/>
    <property type="molecule type" value="Genomic_DNA"/>
</dbReference>
<name>A0A376AE90_9HYPH</name>
<gene>
    <name evidence="6" type="ORF">RHIZ70_1698</name>
</gene>
<dbReference type="Gene3D" id="2.60.120.10">
    <property type="entry name" value="Jelly Rolls"/>
    <property type="match status" value="1"/>
</dbReference>
<dbReference type="PROSITE" id="PS50042">
    <property type="entry name" value="CNMP_BINDING_3"/>
    <property type="match status" value="1"/>
</dbReference>
<dbReference type="InterPro" id="IPR036390">
    <property type="entry name" value="WH_DNA-bd_sf"/>
</dbReference>
<evidence type="ECO:0000259" key="5">
    <source>
        <dbReference type="PROSITE" id="PS51063"/>
    </source>
</evidence>
<dbReference type="Gene3D" id="1.10.10.10">
    <property type="entry name" value="Winged helix-like DNA-binding domain superfamily/Winged helix DNA-binding domain"/>
    <property type="match status" value="1"/>
</dbReference>
<dbReference type="InterPro" id="IPR012318">
    <property type="entry name" value="HTH_CRP"/>
</dbReference>
<evidence type="ECO:0000313" key="6">
    <source>
        <dbReference type="EMBL" id="SSC65990.1"/>
    </source>
</evidence>
<dbReference type="SUPFAM" id="SSF46785">
    <property type="entry name" value="Winged helix' DNA-binding domain"/>
    <property type="match status" value="1"/>
</dbReference>
<dbReference type="InterPro" id="IPR018490">
    <property type="entry name" value="cNMP-bd_dom_sf"/>
</dbReference>
<keyword evidence="7" id="KW-1185">Reference proteome</keyword>
<dbReference type="InterPro" id="IPR000595">
    <property type="entry name" value="cNMP-bd_dom"/>
</dbReference>
<feature type="domain" description="HTH crp-type" evidence="5">
    <location>
        <begin position="120"/>
        <end position="196"/>
    </location>
</feature>
<evidence type="ECO:0000256" key="3">
    <source>
        <dbReference type="ARBA" id="ARBA00023163"/>
    </source>
</evidence>
<sequence>MNRIGHIRQYDSGITIVAEGDEPSIIGRVASGVVRITQTLDDGRQQIVGLAMPGEYFGHFFRSGSAFMYEAATDVAACVFPQKPFEALLASHHGLEHTVMMGALRDLELSREWIMVLGCQNTFERVVSFMLHIHKRMRMAGVPTHDRFIEFPIGRRDIAGYLGTTVETISRHVQALARQRIIRILDNSHFEICNLGRLQSLSKQHWNAMAKSITTSELDSGVPQALKGKSWSQSGLA</sequence>
<proteinExistence type="predicted"/>
<keyword evidence="1" id="KW-0805">Transcription regulation</keyword>
<evidence type="ECO:0000259" key="4">
    <source>
        <dbReference type="PROSITE" id="PS50042"/>
    </source>
</evidence>
<reference evidence="7" key="1">
    <citation type="submission" date="2018-07" db="EMBL/GenBank/DDBJ databases">
        <authorList>
            <person name="Peiro R."/>
            <person name="Begona"/>
            <person name="Cbmso G."/>
            <person name="Lopez M."/>
            <person name="Gonzalez S."/>
        </authorList>
    </citation>
    <scope>NUCLEOTIDE SEQUENCE [LARGE SCALE GENOMIC DNA]</scope>
</reference>
<feature type="domain" description="Cyclic nucleotide-binding" evidence="4">
    <location>
        <begin position="8"/>
        <end position="58"/>
    </location>
</feature>
<dbReference type="GO" id="GO:0003700">
    <property type="term" value="F:DNA-binding transcription factor activity"/>
    <property type="evidence" value="ECO:0007669"/>
    <property type="project" value="InterPro"/>
</dbReference>
<dbReference type="AlphaFoldDB" id="A0A376AE90"/>
<dbReference type="SMART" id="SM00419">
    <property type="entry name" value="HTH_CRP"/>
    <property type="match status" value="1"/>
</dbReference>
<dbReference type="InterPro" id="IPR014710">
    <property type="entry name" value="RmlC-like_jellyroll"/>
</dbReference>
<dbReference type="PRINTS" id="PR00034">
    <property type="entry name" value="HTHCRP"/>
</dbReference>
<dbReference type="Proteomes" id="UP000254764">
    <property type="component" value="Unassembled WGS sequence"/>
</dbReference>
<dbReference type="InterPro" id="IPR036388">
    <property type="entry name" value="WH-like_DNA-bd_sf"/>
</dbReference>